<dbReference type="SUPFAM" id="SSF53474">
    <property type="entry name" value="alpha/beta-Hydrolases"/>
    <property type="match status" value="1"/>
</dbReference>
<evidence type="ECO:0000259" key="2">
    <source>
        <dbReference type="Pfam" id="PF20434"/>
    </source>
</evidence>
<dbReference type="PANTHER" id="PTHR48081">
    <property type="entry name" value="AB HYDROLASE SUPERFAMILY PROTEIN C4A8.06C"/>
    <property type="match status" value="1"/>
</dbReference>
<accession>A0AAN6GTM1</accession>
<dbReference type="GO" id="GO:0004338">
    <property type="term" value="F:glucan exo-1,3-beta-glucosidase activity"/>
    <property type="evidence" value="ECO:0007669"/>
    <property type="project" value="UniProtKB-EC"/>
</dbReference>
<keyword evidence="1 3" id="KW-0378">Hydrolase</keyword>
<dbReference type="Pfam" id="PF20434">
    <property type="entry name" value="BD-FAE"/>
    <property type="match status" value="1"/>
</dbReference>
<dbReference type="InterPro" id="IPR049492">
    <property type="entry name" value="BD-FAE-like_dom"/>
</dbReference>
<dbReference type="Gene3D" id="3.40.50.1820">
    <property type="entry name" value="alpha/beta hydrolase"/>
    <property type="match status" value="1"/>
</dbReference>
<comment type="caution">
    <text evidence="3">The sequence shown here is derived from an EMBL/GenBank/DDBJ whole genome shotgun (WGS) entry which is preliminary data.</text>
</comment>
<evidence type="ECO:0000313" key="3">
    <source>
        <dbReference type="EMBL" id="KAK0552567.1"/>
    </source>
</evidence>
<dbReference type="Proteomes" id="UP001176517">
    <property type="component" value="Unassembled WGS sequence"/>
</dbReference>
<feature type="domain" description="BD-FAE-like" evidence="2">
    <location>
        <begin position="24"/>
        <end position="150"/>
    </location>
</feature>
<dbReference type="PANTHER" id="PTHR48081:SF33">
    <property type="entry name" value="KYNURENINE FORMAMIDASE"/>
    <property type="match status" value="1"/>
</dbReference>
<dbReference type="EC" id="3.2.1.58" evidence="3"/>
<dbReference type="InterPro" id="IPR029058">
    <property type="entry name" value="AB_hydrolase_fold"/>
</dbReference>
<name>A0AAN6GTM1_9BASI</name>
<protein>
    <submittedName>
        <fullName evidence="3">Glucan 1,3-beta-glucosidase 3</fullName>
        <ecNumber evidence="3">3.2.1.58</ecNumber>
    </submittedName>
</protein>
<evidence type="ECO:0000313" key="4">
    <source>
        <dbReference type="Proteomes" id="UP001176517"/>
    </source>
</evidence>
<reference evidence="3" key="1">
    <citation type="journal article" date="2023" name="PhytoFront">
        <title>Draft Genome Resources of Seven Strains of Tilletia horrida, Causal Agent of Kernel Smut of Rice.</title>
        <authorList>
            <person name="Khanal S."/>
            <person name="Antony Babu S."/>
            <person name="Zhou X.G."/>
        </authorList>
    </citation>
    <scope>NUCLEOTIDE SEQUENCE</scope>
    <source>
        <strain evidence="3">TX6</strain>
    </source>
</reference>
<sequence length="318" mass="34758">MTVTGEKLLEIPYIQDAQVPAQTLDLVLPTRPRTDAPLPRLCIFIHGGAWRGGDKDEGHPLADALLRADEAHPGVATASINYRRSPLPDDIAQGKVEPSFHPNHVHDVHAALRYLLIDRPATWKTNDKEPEYDTNNVILTGHSCGAWLVAAVMLDPGPQNGSSIPAHAPLQPSTLRQHIHTYVLLDGIFDIDSLLDEYPSYAGFIGQAFDAPHGEPASVPTQGRYRPVNIQSWVLAGPYAKGAAAPRVAVVHSRDDDLLTLKQPELARQHLAVLISKSGASVSDFLVCDYDSIKGGHFDLLKTEAWYDYVRGLFKASP</sequence>
<proteinExistence type="predicted"/>
<evidence type="ECO:0000256" key="1">
    <source>
        <dbReference type="ARBA" id="ARBA00022801"/>
    </source>
</evidence>
<dbReference type="InterPro" id="IPR050300">
    <property type="entry name" value="GDXG_lipolytic_enzyme"/>
</dbReference>
<dbReference type="AlphaFoldDB" id="A0AAN6GTM1"/>
<dbReference type="EMBL" id="JAPDMZ010000061">
    <property type="protein sequence ID" value="KAK0552567.1"/>
    <property type="molecule type" value="Genomic_DNA"/>
</dbReference>
<gene>
    <name evidence="3" type="primary">EXG3_2</name>
    <name evidence="3" type="ORF">OC846_002859</name>
</gene>
<keyword evidence="3" id="KW-0326">Glycosidase</keyword>
<organism evidence="3 4">
    <name type="scientific">Tilletia horrida</name>
    <dbReference type="NCBI Taxonomy" id="155126"/>
    <lineage>
        <taxon>Eukaryota</taxon>
        <taxon>Fungi</taxon>
        <taxon>Dikarya</taxon>
        <taxon>Basidiomycota</taxon>
        <taxon>Ustilaginomycotina</taxon>
        <taxon>Exobasidiomycetes</taxon>
        <taxon>Tilletiales</taxon>
        <taxon>Tilletiaceae</taxon>
        <taxon>Tilletia</taxon>
    </lineage>
</organism>
<keyword evidence="4" id="KW-1185">Reference proteome</keyword>